<dbReference type="Gene3D" id="1.10.287.540">
    <property type="entry name" value="Helix hairpin bin"/>
    <property type="match status" value="1"/>
</dbReference>
<evidence type="ECO:0000256" key="1">
    <source>
        <dbReference type="ARBA" id="ARBA00022490"/>
    </source>
</evidence>
<protein>
    <recommendedName>
        <fullName evidence="2">UPF0291 protein PQ472_05600</fullName>
    </recommendedName>
</protein>
<gene>
    <name evidence="3" type="ORF">PQ472_05600</name>
</gene>
<dbReference type="SUPFAM" id="SSF158221">
    <property type="entry name" value="YnzC-like"/>
    <property type="match status" value="1"/>
</dbReference>
<reference evidence="3 4" key="1">
    <citation type="submission" date="2023-02" db="EMBL/GenBank/DDBJ databases">
        <title>Genome sequence of Lacticaseibacillus sp. KACC 23028.</title>
        <authorList>
            <person name="Kim S."/>
            <person name="Heo J."/>
            <person name="Kwon S.-W."/>
        </authorList>
    </citation>
    <scope>NUCLEOTIDE SEQUENCE [LARGE SCALE GENOMIC DNA]</scope>
    <source>
        <strain evidence="3 4">KACC 23028</strain>
    </source>
</reference>
<organism evidence="3 4">
    <name type="scientific">Lacticaseibacillus pabuli</name>
    <dbReference type="NCBI Taxonomy" id="3025672"/>
    <lineage>
        <taxon>Bacteria</taxon>
        <taxon>Bacillati</taxon>
        <taxon>Bacillota</taxon>
        <taxon>Bacilli</taxon>
        <taxon>Lactobacillales</taxon>
        <taxon>Lactobacillaceae</taxon>
        <taxon>Lacticaseibacillus</taxon>
    </lineage>
</organism>
<dbReference type="HAMAP" id="MF_01103">
    <property type="entry name" value="UPF0291"/>
    <property type="match status" value="1"/>
</dbReference>
<evidence type="ECO:0000313" key="3">
    <source>
        <dbReference type="EMBL" id="WDF83711.1"/>
    </source>
</evidence>
<dbReference type="EMBL" id="CP117884">
    <property type="protein sequence ID" value="WDF83711.1"/>
    <property type="molecule type" value="Genomic_DNA"/>
</dbReference>
<evidence type="ECO:0000256" key="2">
    <source>
        <dbReference type="HAMAP-Rule" id="MF_01103"/>
    </source>
</evidence>
<comment type="subcellular location">
    <subcellularLocation>
        <location evidence="2">Cytoplasm</location>
    </subcellularLocation>
</comment>
<dbReference type="RefSeq" id="WP_274262058.1">
    <property type="nucleotide sequence ID" value="NZ_CP117884.1"/>
</dbReference>
<evidence type="ECO:0000313" key="4">
    <source>
        <dbReference type="Proteomes" id="UP001220377"/>
    </source>
</evidence>
<comment type="similarity">
    <text evidence="2">Belongs to the UPF0291 family.</text>
</comment>
<dbReference type="InterPro" id="IPR009242">
    <property type="entry name" value="DUF896"/>
</dbReference>
<sequence>MAEQPKERLDRINELAKKAKSSEGLTPAEISERAELRKAYLEDFKAGFREQVESLKVIDEDGNEVTPQKVIDIQRKKGLRKD</sequence>
<keyword evidence="1 2" id="KW-0963">Cytoplasm</keyword>
<accession>A0ABY7WV84</accession>
<dbReference type="PANTHER" id="PTHR37300:SF1">
    <property type="entry name" value="UPF0291 PROTEIN YNZC"/>
    <property type="match status" value="1"/>
</dbReference>
<dbReference type="Proteomes" id="UP001220377">
    <property type="component" value="Chromosome"/>
</dbReference>
<name>A0ABY7WV84_9LACO</name>
<keyword evidence="4" id="KW-1185">Reference proteome</keyword>
<dbReference type="PANTHER" id="PTHR37300">
    <property type="entry name" value="UPF0291 PROTEIN CBO2609/CLC_2481"/>
    <property type="match status" value="1"/>
</dbReference>
<proteinExistence type="inferred from homology"/>
<dbReference type="Pfam" id="PF05979">
    <property type="entry name" value="DUF896"/>
    <property type="match status" value="1"/>
</dbReference>